<dbReference type="GO" id="GO:0005524">
    <property type="term" value="F:ATP binding"/>
    <property type="evidence" value="ECO:0007669"/>
    <property type="project" value="InterPro"/>
</dbReference>
<dbReference type="Gene3D" id="1.10.510.10">
    <property type="entry name" value="Transferase(Phosphotransferase) domain 1"/>
    <property type="match status" value="1"/>
</dbReference>
<dbReference type="AlphaFoldDB" id="A0A381NF53"/>
<gene>
    <name evidence="3" type="ORF">METZ01_LOCUS5017</name>
</gene>
<protein>
    <recommendedName>
        <fullName evidence="2">Protein kinase domain-containing protein</fullName>
    </recommendedName>
</protein>
<dbReference type="Gene3D" id="3.30.200.20">
    <property type="entry name" value="Phosphorylase Kinase, domain 1"/>
    <property type="match status" value="1"/>
</dbReference>
<dbReference type="EMBL" id="UINC01000259">
    <property type="protein sequence ID" value="SUZ52163.1"/>
    <property type="molecule type" value="Genomic_DNA"/>
</dbReference>
<evidence type="ECO:0000313" key="3">
    <source>
        <dbReference type="EMBL" id="SUZ52163.1"/>
    </source>
</evidence>
<dbReference type="Pfam" id="PF06293">
    <property type="entry name" value="Kdo"/>
    <property type="match status" value="1"/>
</dbReference>
<keyword evidence="1" id="KW-0812">Transmembrane</keyword>
<dbReference type="SMART" id="SM00220">
    <property type="entry name" value="S_TKc"/>
    <property type="match status" value="1"/>
</dbReference>
<dbReference type="InterPro" id="IPR011009">
    <property type="entry name" value="Kinase-like_dom_sf"/>
</dbReference>
<accession>A0A381NF53</accession>
<dbReference type="InterPro" id="IPR000719">
    <property type="entry name" value="Prot_kinase_dom"/>
</dbReference>
<reference evidence="3" key="1">
    <citation type="submission" date="2018-05" db="EMBL/GenBank/DDBJ databases">
        <authorList>
            <person name="Lanie J.A."/>
            <person name="Ng W.-L."/>
            <person name="Kazmierczak K.M."/>
            <person name="Andrzejewski T.M."/>
            <person name="Davidsen T.M."/>
            <person name="Wayne K.J."/>
            <person name="Tettelin H."/>
            <person name="Glass J.I."/>
            <person name="Rusch D."/>
            <person name="Podicherti R."/>
            <person name="Tsui H.-C.T."/>
            <person name="Winkler M.E."/>
        </authorList>
    </citation>
    <scope>NUCLEOTIDE SEQUENCE</scope>
</reference>
<keyword evidence="1" id="KW-1133">Transmembrane helix</keyword>
<keyword evidence="1" id="KW-0472">Membrane</keyword>
<feature type="transmembrane region" description="Helical" evidence="1">
    <location>
        <begin position="240"/>
        <end position="268"/>
    </location>
</feature>
<proteinExistence type="predicted"/>
<feature type="domain" description="Protein kinase" evidence="2">
    <location>
        <begin position="19"/>
        <end position="218"/>
    </location>
</feature>
<name>A0A381NF53_9ZZZZ</name>
<sequence>MALQHPRGGAPGAIIATRYRLDELLGSTTHTEVWAGHDAVLERPVTVKLVHAGDVATGAAHLPLPGVAAVFDITDHDGLAVVVTERVDATPLDRLLDRQPDLDPDDVVALIDAVARVLETTHRSGVPHGALRSSNVLVRADGAILLTDFRGTGEGGPGPFDPQADLEALVILLAELLAHCPRAEVHAHLRQFVDRMLTAPEADRPTNVLDFRMALQPAEARPELDAVEDRHRALSRLSGAMLGLLLLVTLAAAVVLTSALLGTGWSLLGWN</sequence>
<evidence type="ECO:0000259" key="2">
    <source>
        <dbReference type="SMART" id="SM00220"/>
    </source>
</evidence>
<evidence type="ECO:0000256" key="1">
    <source>
        <dbReference type="SAM" id="Phobius"/>
    </source>
</evidence>
<organism evidence="3">
    <name type="scientific">marine metagenome</name>
    <dbReference type="NCBI Taxonomy" id="408172"/>
    <lineage>
        <taxon>unclassified sequences</taxon>
        <taxon>metagenomes</taxon>
        <taxon>ecological metagenomes</taxon>
    </lineage>
</organism>
<dbReference type="SUPFAM" id="SSF56112">
    <property type="entry name" value="Protein kinase-like (PK-like)"/>
    <property type="match status" value="1"/>
</dbReference>
<dbReference type="GO" id="GO:0004672">
    <property type="term" value="F:protein kinase activity"/>
    <property type="evidence" value="ECO:0007669"/>
    <property type="project" value="InterPro"/>
</dbReference>